<evidence type="ECO:0000256" key="4">
    <source>
        <dbReference type="ARBA" id="ARBA00022692"/>
    </source>
</evidence>
<feature type="transmembrane region" description="Helical" evidence="7">
    <location>
        <begin position="95"/>
        <end position="119"/>
    </location>
</feature>
<dbReference type="PANTHER" id="PTHR36838:SF3">
    <property type="entry name" value="TRANSPORTER AUXIN EFFLUX CARRIER EC FAMILY"/>
    <property type="match status" value="1"/>
</dbReference>
<dbReference type="Proteomes" id="UP000609874">
    <property type="component" value="Unassembled WGS sequence"/>
</dbReference>
<feature type="transmembrane region" description="Helical" evidence="7">
    <location>
        <begin position="125"/>
        <end position="148"/>
    </location>
</feature>
<organism evidence="8 9">
    <name type="scientific">Arthrobacter gallicola</name>
    <dbReference type="NCBI Taxonomy" id="2762225"/>
    <lineage>
        <taxon>Bacteria</taxon>
        <taxon>Bacillati</taxon>
        <taxon>Actinomycetota</taxon>
        <taxon>Actinomycetes</taxon>
        <taxon>Micrococcales</taxon>
        <taxon>Micrococcaceae</taxon>
        <taxon>Arthrobacter</taxon>
    </lineage>
</organism>
<feature type="transmembrane region" description="Helical" evidence="7">
    <location>
        <begin position="6"/>
        <end position="24"/>
    </location>
</feature>
<keyword evidence="9" id="KW-1185">Reference proteome</keyword>
<feature type="transmembrane region" description="Helical" evidence="7">
    <location>
        <begin position="309"/>
        <end position="329"/>
    </location>
</feature>
<feature type="transmembrane region" description="Helical" evidence="7">
    <location>
        <begin position="216"/>
        <end position="236"/>
    </location>
</feature>
<comment type="subcellular location">
    <subcellularLocation>
        <location evidence="1">Membrane</location>
        <topology evidence="1">Multi-pass membrane protein</topology>
    </subcellularLocation>
</comment>
<dbReference type="EMBL" id="JACSQD010000001">
    <property type="protein sequence ID" value="MBD7993707.1"/>
    <property type="molecule type" value="Genomic_DNA"/>
</dbReference>
<protein>
    <submittedName>
        <fullName evidence="8">AEC family transporter</fullName>
    </submittedName>
</protein>
<evidence type="ECO:0000256" key="3">
    <source>
        <dbReference type="ARBA" id="ARBA00022475"/>
    </source>
</evidence>
<comment type="caution">
    <text evidence="8">The sequence shown here is derived from an EMBL/GenBank/DDBJ whole genome shotgun (WGS) entry which is preliminary data.</text>
</comment>
<evidence type="ECO:0000256" key="1">
    <source>
        <dbReference type="ARBA" id="ARBA00004141"/>
    </source>
</evidence>
<evidence type="ECO:0000256" key="6">
    <source>
        <dbReference type="ARBA" id="ARBA00023136"/>
    </source>
</evidence>
<gene>
    <name evidence="8" type="ORF">H9639_00090</name>
</gene>
<evidence type="ECO:0000313" key="9">
    <source>
        <dbReference type="Proteomes" id="UP000609874"/>
    </source>
</evidence>
<sequence length="330" mass="34074">MLGVVEGFAVVLIIVAVGYAAAAFRLGGGKDPKPALTAVIYYITNPALMFILLAEAPVQQVLGTLAPAALATTAVCGLLYAVIAKVFLRRSGADTAIGAMSASYVNAGNIGLPIALYAVGSATPVVSVLVAQLLIAAPAYIALFTFTAGRQARARERLAAGPGALAAPIRRRSPRTVLKAVLVPFANPVTAGTVAGLTVALTGADLPTVVWEPLSLLGHASVPLLLLVFGMSLYGQRPLADGSVRADILTATMLKVVAAPLVGYAVARWIFGLEGEALFGAVVMSALPTAQNVYLFANQFGMKAVIARDVVFLTSFLSFPVILLVAFWLA</sequence>
<reference evidence="8 9" key="1">
    <citation type="submission" date="2020-08" db="EMBL/GenBank/DDBJ databases">
        <title>A Genomic Blueprint of the Chicken Gut Microbiome.</title>
        <authorList>
            <person name="Gilroy R."/>
            <person name="Ravi A."/>
            <person name="Getino M."/>
            <person name="Pursley I."/>
            <person name="Horton D.L."/>
            <person name="Alikhan N.-F."/>
            <person name="Baker D."/>
            <person name="Gharbi K."/>
            <person name="Hall N."/>
            <person name="Watson M."/>
            <person name="Adriaenssens E.M."/>
            <person name="Foster-Nyarko E."/>
            <person name="Jarju S."/>
            <person name="Secka A."/>
            <person name="Antonio M."/>
            <person name="Oren A."/>
            <person name="Chaudhuri R."/>
            <person name="La Ragione R.M."/>
            <person name="Hildebrand F."/>
            <person name="Pallen M.J."/>
        </authorList>
    </citation>
    <scope>NUCLEOTIDE SEQUENCE [LARGE SCALE GENOMIC DNA]</scope>
    <source>
        <strain evidence="8 9">Sa2CUA1</strain>
    </source>
</reference>
<name>A0ABR8UMW6_9MICC</name>
<keyword evidence="5 7" id="KW-1133">Transmembrane helix</keyword>
<evidence type="ECO:0000256" key="7">
    <source>
        <dbReference type="SAM" id="Phobius"/>
    </source>
</evidence>
<dbReference type="InterPro" id="IPR004776">
    <property type="entry name" value="Mem_transp_PIN-like"/>
</dbReference>
<feature type="transmembrane region" description="Helical" evidence="7">
    <location>
        <begin position="248"/>
        <end position="271"/>
    </location>
</feature>
<keyword evidence="6 7" id="KW-0472">Membrane</keyword>
<proteinExistence type="predicted"/>
<feature type="transmembrane region" description="Helical" evidence="7">
    <location>
        <begin position="36"/>
        <end position="54"/>
    </location>
</feature>
<evidence type="ECO:0000256" key="5">
    <source>
        <dbReference type="ARBA" id="ARBA00022989"/>
    </source>
</evidence>
<evidence type="ECO:0000256" key="2">
    <source>
        <dbReference type="ARBA" id="ARBA00022448"/>
    </source>
</evidence>
<feature type="transmembrane region" description="Helical" evidence="7">
    <location>
        <begin position="60"/>
        <end position="83"/>
    </location>
</feature>
<feature type="transmembrane region" description="Helical" evidence="7">
    <location>
        <begin position="277"/>
        <end position="297"/>
    </location>
</feature>
<evidence type="ECO:0000313" key="8">
    <source>
        <dbReference type="EMBL" id="MBD7993707.1"/>
    </source>
</evidence>
<keyword evidence="2" id="KW-0813">Transport</keyword>
<dbReference type="Pfam" id="PF03547">
    <property type="entry name" value="Mem_trans"/>
    <property type="match status" value="1"/>
</dbReference>
<keyword evidence="3" id="KW-1003">Cell membrane</keyword>
<accession>A0ABR8UMW6</accession>
<dbReference type="PANTHER" id="PTHR36838">
    <property type="entry name" value="AUXIN EFFLUX CARRIER FAMILY PROTEIN"/>
    <property type="match status" value="1"/>
</dbReference>
<feature type="transmembrane region" description="Helical" evidence="7">
    <location>
        <begin position="180"/>
        <end position="204"/>
    </location>
</feature>
<keyword evidence="4 7" id="KW-0812">Transmembrane</keyword>